<dbReference type="AlphaFoldDB" id="A0A4R1F591"/>
<feature type="region of interest" description="Disordered" evidence="1">
    <location>
        <begin position="835"/>
        <end position="1062"/>
    </location>
</feature>
<sequence length="1190" mass="134473">MPRLNQLFRQSFFYVLMYLLLAGTFFGLVHADINTATEYLQGRNKSSITDEIRKQISANDKSGDEESDKDESTETKRPEPVLGINTADVREDTSSVQFLDLFKSSIPFQETVPWGSSKGLEYDKYGWPSDLKGGQAGTKFLNRLPQDTVEDGFFTVLYDGEGEIFYGNDARLIVHRPNKDIIEIKAGKDKILNASLFIKKSNPENYIQNIRILPEGGICKDSPHIRVKTDLDCEKGEYLSFEDNHLNPLADEQRKLRLKDQTSETSSDDSDDAASDSDSDSEINDDNDSKNTASSDKLKAENTKEKESEKSKKVSNKEATKDTKKITENKVGNKPQSNKNNKNIKFEIKGYSDVSKAIVFNPDYLNFMKDFQVIRYMNMSGMTRNPVTDWKDRNTLKKASWGGKYGSRGAPVEVMVALSNQIKADPWFSMPFKASDDYIKAFGEYVSEHLDKELKAYIEYSNEVWNPIFSHHDYAIAEGKKQKLDEKKSIAGYKWYSLRSVETFKIWEEVFGDNDRLVRVLGSWASNQTMSSTILSYKDAYKHTDAVAIGPYFSAHPRVLRRAKTVDDVFKAMLDKTTKWGMDSTINYIKKQANVAKSFGVDLVAYEGGQHLVDWNTRKVDEHPNKLLYAANRDPRMGILYDELMEGWQRNGGKLFVAFSAPRIYSWYGSWGLKEHIRQPRSEAPKYDSLIRYLNARLYPEEQTAKTSDSGMALLNGESAETPVIYAKTPNDIWALNAPHAIKSHIKDNSSRDISASWQASWDTKHLYISLAVNDDDLQNGDSVSLTLDTTTEEQIKAKKIAQEKIDIKTEKKLLAKKKEEQAARKKVYEARAKAQAEKAKKKDKENKKEADKEKDKEIEIEESSDSSKKKSDSVTAEETNDKTTIEKDKENLSEKVKNDDKASIKDVTKTIEKELKKSLNKSKETNKESNKNEDLTSKTKAETKSDNESNTETSTETNTEKNKSNEKYSENKTGKKELITTSDEAKKAKSKDTENDDSNDGAKEDAKENAKEKTKDSTEKTTEITNNDAKQDESKKDQSTTEDDLEAKVDTDQSKTVDVEETQVTPKISITENAITFTFTPFDEATTQARTIRTDAGYLLNLAIPWKQIYAKPAIDDPDSEDDAATKNKDKEDTDKSVVDNYQPKPGDKLGINIVISDVDTGEKGGKELRSADTNLPLPKLILKNSLAD</sequence>
<gene>
    <name evidence="2" type="ORF">EV695_1428</name>
</gene>
<dbReference type="EMBL" id="SMFQ01000003">
    <property type="protein sequence ID" value="TCJ86928.1"/>
    <property type="molecule type" value="Genomic_DNA"/>
</dbReference>
<proteinExistence type="predicted"/>
<feature type="compositionally biased region" description="Basic and acidic residues" evidence="1">
    <location>
        <begin position="296"/>
        <end position="328"/>
    </location>
</feature>
<feature type="compositionally biased region" description="Basic and acidic residues" evidence="1">
    <location>
        <begin position="1047"/>
        <end position="1059"/>
    </location>
</feature>
<evidence type="ECO:0000256" key="1">
    <source>
        <dbReference type="SAM" id="MobiDB-lite"/>
    </source>
</evidence>
<dbReference type="Gene3D" id="2.60.40.1190">
    <property type="match status" value="2"/>
</dbReference>
<protein>
    <submittedName>
        <fullName evidence="2">Uncharacterized protein</fullName>
    </submittedName>
</protein>
<evidence type="ECO:0000313" key="3">
    <source>
        <dbReference type="Proteomes" id="UP000294887"/>
    </source>
</evidence>
<feature type="region of interest" description="Disordered" evidence="1">
    <location>
        <begin position="55"/>
        <end position="80"/>
    </location>
</feature>
<dbReference type="GO" id="GO:0008380">
    <property type="term" value="P:RNA splicing"/>
    <property type="evidence" value="ECO:0007669"/>
    <property type="project" value="TreeGrafter"/>
</dbReference>
<dbReference type="GO" id="GO:0003723">
    <property type="term" value="F:RNA binding"/>
    <property type="evidence" value="ECO:0007669"/>
    <property type="project" value="TreeGrafter"/>
</dbReference>
<evidence type="ECO:0000313" key="2">
    <source>
        <dbReference type="EMBL" id="TCJ86928.1"/>
    </source>
</evidence>
<dbReference type="Proteomes" id="UP000294887">
    <property type="component" value="Unassembled WGS sequence"/>
</dbReference>
<dbReference type="RefSeq" id="WP_131905254.1">
    <property type="nucleotide sequence ID" value="NZ_BAAAFU010000004.1"/>
</dbReference>
<feature type="compositionally biased region" description="Basic and acidic residues" evidence="1">
    <location>
        <begin position="1030"/>
        <end position="1040"/>
    </location>
</feature>
<comment type="caution">
    <text evidence="2">The sequence shown here is derived from an EMBL/GenBank/DDBJ whole genome shotgun (WGS) entry which is preliminary data.</text>
</comment>
<organism evidence="2 3">
    <name type="scientific">Cocleimonas flava</name>
    <dbReference type="NCBI Taxonomy" id="634765"/>
    <lineage>
        <taxon>Bacteria</taxon>
        <taxon>Pseudomonadati</taxon>
        <taxon>Pseudomonadota</taxon>
        <taxon>Gammaproteobacteria</taxon>
        <taxon>Thiotrichales</taxon>
        <taxon>Thiotrichaceae</taxon>
        <taxon>Cocleimonas</taxon>
    </lineage>
</organism>
<dbReference type="PANTHER" id="PTHR46589:SF1">
    <property type="entry name" value="APOPTOTIC CHROMATIN CONDENSATION INDUCER IN THE NUCLEUS"/>
    <property type="match status" value="1"/>
</dbReference>
<feature type="region of interest" description="Disordered" evidence="1">
    <location>
        <begin position="257"/>
        <end position="341"/>
    </location>
</feature>
<feature type="compositionally biased region" description="Basic and acidic residues" evidence="1">
    <location>
        <begin position="1125"/>
        <end position="1139"/>
    </location>
</feature>
<accession>A0A4R1F591</accession>
<feature type="compositionally biased region" description="Basic and acidic residues" evidence="1">
    <location>
        <begin position="880"/>
        <end position="948"/>
    </location>
</feature>
<feature type="compositionally biased region" description="Basic and acidic residues" evidence="1">
    <location>
        <begin position="1001"/>
        <end position="1023"/>
    </location>
</feature>
<dbReference type="OrthoDB" id="5619228at2"/>
<feature type="compositionally biased region" description="Basic and acidic residues" evidence="1">
    <location>
        <begin position="959"/>
        <end position="994"/>
    </location>
</feature>
<feature type="region of interest" description="Disordered" evidence="1">
    <location>
        <begin position="1115"/>
        <end position="1149"/>
    </location>
</feature>
<dbReference type="PANTHER" id="PTHR46589">
    <property type="entry name" value="APOPTOTIC CHROMATIN CONDENSATION INDUCER IN THE NUCLEUS"/>
    <property type="match status" value="1"/>
</dbReference>
<name>A0A4R1F591_9GAMM</name>
<dbReference type="GO" id="GO:0061574">
    <property type="term" value="C:ASAP complex"/>
    <property type="evidence" value="ECO:0007669"/>
    <property type="project" value="TreeGrafter"/>
</dbReference>
<dbReference type="SUPFAM" id="SSF49344">
    <property type="entry name" value="CBD9-like"/>
    <property type="match status" value="1"/>
</dbReference>
<keyword evidence="3" id="KW-1185">Reference proteome</keyword>
<feature type="compositionally biased region" description="Basic and acidic residues" evidence="1">
    <location>
        <begin position="835"/>
        <end position="858"/>
    </location>
</feature>
<feature type="compositionally biased region" description="Basic and acidic residues" evidence="1">
    <location>
        <begin position="70"/>
        <end position="79"/>
    </location>
</feature>
<feature type="compositionally biased region" description="Acidic residues" evidence="1">
    <location>
        <begin position="266"/>
        <end position="286"/>
    </location>
</feature>
<reference evidence="2 3" key="1">
    <citation type="submission" date="2019-03" db="EMBL/GenBank/DDBJ databases">
        <title>Genomic Encyclopedia of Type Strains, Phase IV (KMG-IV): sequencing the most valuable type-strain genomes for metagenomic binning, comparative biology and taxonomic classification.</title>
        <authorList>
            <person name="Goeker M."/>
        </authorList>
    </citation>
    <scope>NUCLEOTIDE SEQUENCE [LARGE SCALE GENOMIC DNA]</scope>
    <source>
        <strain evidence="2 3">DSM 24830</strain>
    </source>
</reference>
<feature type="compositionally biased region" description="Low complexity" evidence="1">
    <location>
        <begin position="949"/>
        <end position="958"/>
    </location>
</feature>
<dbReference type="InterPro" id="IPR052793">
    <property type="entry name" value="EJC-associated_protein"/>
</dbReference>